<accession>A0A7W0CU20</accession>
<evidence type="ECO:0000259" key="4">
    <source>
        <dbReference type="PROSITE" id="PS51462"/>
    </source>
</evidence>
<reference evidence="5 6" key="1">
    <citation type="submission" date="2020-07" db="EMBL/GenBank/DDBJ databases">
        <title>Genomic Encyclopedia of Type Strains, Phase IV (KMG-IV): sequencing the most valuable type-strain genomes for metagenomic binning, comparative biology and taxonomic classification.</title>
        <authorList>
            <person name="Goeker M."/>
        </authorList>
    </citation>
    <scope>NUCLEOTIDE SEQUENCE [LARGE SCALE GENOMIC DNA]</scope>
    <source>
        <strain evidence="5 6">DSM 45533</strain>
    </source>
</reference>
<dbReference type="AlphaFoldDB" id="A0A7W0CU20"/>
<evidence type="ECO:0000256" key="3">
    <source>
        <dbReference type="ARBA" id="ARBA00022842"/>
    </source>
</evidence>
<evidence type="ECO:0000256" key="1">
    <source>
        <dbReference type="ARBA" id="ARBA00001946"/>
    </source>
</evidence>
<keyword evidence="6" id="KW-1185">Reference proteome</keyword>
<gene>
    <name evidence="5" type="ORF">HNR30_008747</name>
</gene>
<dbReference type="EMBL" id="JACDUR010000011">
    <property type="protein sequence ID" value="MBA2897349.1"/>
    <property type="molecule type" value="Genomic_DNA"/>
</dbReference>
<dbReference type="PANTHER" id="PTHR43046:SF12">
    <property type="entry name" value="GDP-MANNOSE MANNOSYL HYDROLASE"/>
    <property type="match status" value="1"/>
</dbReference>
<keyword evidence="2" id="KW-0378">Hydrolase</keyword>
<dbReference type="RefSeq" id="WP_181616058.1">
    <property type="nucleotide sequence ID" value="NZ_BAABAM010000013.1"/>
</dbReference>
<dbReference type="Pfam" id="PF00293">
    <property type="entry name" value="NUDIX"/>
    <property type="match status" value="1"/>
</dbReference>
<name>A0A7W0CU20_9ACTN</name>
<keyword evidence="3" id="KW-0460">Magnesium</keyword>
<comment type="caution">
    <text evidence="5">The sequence shown here is derived from an EMBL/GenBank/DDBJ whole genome shotgun (WGS) entry which is preliminary data.</text>
</comment>
<sequence>MIPWRRHTARALPVNHEGRVLLLQGFEPKSPDTLRWFTIGGALEGEESMAEAASRELLEETGIKAAPEEFSEPYGTSTIRFAWGDYDITQDQTFLSVYVGDAGVTFDHMEAIEQQTTTTFRWWSADEIRACQEVYHPDDLAELIDEAVRRSAR</sequence>
<dbReference type="InterPro" id="IPR020084">
    <property type="entry name" value="NUDIX_hydrolase_CS"/>
</dbReference>
<dbReference type="PANTHER" id="PTHR43046">
    <property type="entry name" value="GDP-MANNOSE MANNOSYL HYDROLASE"/>
    <property type="match status" value="1"/>
</dbReference>
<dbReference type="CDD" id="cd04685">
    <property type="entry name" value="NUDIX_Hydrolase"/>
    <property type="match status" value="1"/>
</dbReference>
<proteinExistence type="predicted"/>
<feature type="domain" description="Nudix hydrolase" evidence="4">
    <location>
        <begin position="4"/>
        <end position="146"/>
    </location>
</feature>
<organism evidence="5 6">
    <name type="scientific">Nonomuraea soli</name>
    <dbReference type="NCBI Taxonomy" id="1032476"/>
    <lineage>
        <taxon>Bacteria</taxon>
        <taxon>Bacillati</taxon>
        <taxon>Actinomycetota</taxon>
        <taxon>Actinomycetes</taxon>
        <taxon>Streptosporangiales</taxon>
        <taxon>Streptosporangiaceae</taxon>
        <taxon>Nonomuraea</taxon>
    </lineage>
</organism>
<dbReference type="GO" id="GO:0016787">
    <property type="term" value="F:hydrolase activity"/>
    <property type="evidence" value="ECO:0007669"/>
    <property type="project" value="UniProtKB-KW"/>
</dbReference>
<dbReference type="Proteomes" id="UP000530928">
    <property type="component" value="Unassembled WGS sequence"/>
</dbReference>
<comment type="cofactor">
    <cofactor evidence="1">
        <name>Mg(2+)</name>
        <dbReference type="ChEBI" id="CHEBI:18420"/>
    </cofactor>
</comment>
<dbReference type="InterPro" id="IPR015797">
    <property type="entry name" value="NUDIX_hydrolase-like_dom_sf"/>
</dbReference>
<evidence type="ECO:0000313" key="6">
    <source>
        <dbReference type="Proteomes" id="UP000530928"/>
    </source>
</evidence>
<evidence type="ECO:0000256" key="2">
    <source>
        <dbReference type="ARBA" id="ARBA00022801"/>
    </source>
</evidence>
<evidence type="ECO:0000313" key="5">
    <source>
        <dbReference type="EMBL" id="MBA2897349.1"/>
    </source>
</evidence>
<dbReference type="PROSITE" id="PS00893">
    <property type="entry name" value="NUDIX_BOX"/>
    <property type="match status" value="1"/>
</dbReference>
<protein>
    <submittedName>
        <fullName evidence="5">8-oxo-dGTP pyrophosphatase MutT (NUDIX family)</fullName>
    </submittedName>
</protein>
<dbReference type="InterPro" id="IPR000086">
    <property type="entry name" value="NUDIX_hydrolase_dom"/>
</dbReference>
<dbReference type="SUPFAM" id="SSF55811">
    <property type="entry name" value="Nudix"/>
    <property type="match status" value="1"/>
</dbReference>
<dbReference type="PROSITE" id="PS51462">
    <property type="entry name" value="NUDIX"/>
    <property type="match status" value="1"/>
</dbReference>
<dbReference type="Gene3D" id="3.90.79.10">
    <property type="entry name" value="Nucleoside Triphosphate Pyrophosphohydrolase"/>
    <property type="match status" value="1"/>
</dbReference>